<comment type="subcellular location">
    <subcellularLocation>
        <location evidence="1">Cell envelope</location>
    </subcellularLocation>
</comment>
<dbReference type="SUPFAM" id="SSF53822">
    <property type="entry name" value="Periplasmic binding protein-like I"/>
    <property type="match status" value="1"/>
</dbReference>
<dbReference type="InterPro" id="IPR028082">
    <property type="entry name" value="Peripla_BP_I"/>
</dbReference>
<dbReference type="GO" id="GO:0030246">
    <property type="term" value="F:carbohydrate binding"/>
    <property type="evidence" value="ECO:0007669"/>
    <property type="project" value="TreeGrafter"/>
</dbReference>
<dbReference type="InterPro" id="IPR025997">
    <property type="entry name" value="SBP_2_dom"/>
</dbReference>
<dbReference type="Gene3D" id="3.40.50.2300">
    <property type="match status" value="2"/>
</dbReference>
<name>A0A832YZM2_9CREN</name>
<evidence type="ECO:0000259" key="3">
    <source>
        <dbReference type="Pfam" id="PF13407"/>
    </source>
</evidence>
<dbReference type="AlphaFoldDB" id="A0A832YZM2"/>
<evidence type="ECO:0000313" key="4">
    <source>
        <dbReference type="EMBL" id="HIP56701.1"/>
    </source>
</evidence>
<comment type="caution">
    <text evidence="4">The sequence shown here is derived from an EMBL/GenBank/DDBJ whole genome shotgun (WGS) entry which is preliminary data.</text>
</comment>
<comment type="similarity">
    <text evidence="2">Belongs to the bacterial solute-binding protein 2 family.</text>
</comment>
<feature type="domain" description="Periplasmic binding protein" evidence="3">
    <location>
        <begin position="76"/>
        <end position="331"/>
    </location>
</feature>
<evidence type="ECO:0000256" key="2">
    <source>
        <dbReference type="ARBA" id="ARBA00007639"/>
    </source>
</evidence>
<accession>A0A832YZM2</accession>
<evidence type="ECO:0000256" key="1">
    <source>
        <dbReference type="ARBA" id="ARBA00004196"/>
    </source>
</evidence>
<sequence>MRPAAWAGIAIALLIVGVVVGYFAGTAGAGVRTVTVPITVTQTLAPATVTVTKTVTVGAVTKPEYTFYYISHGGPADPWWAPVIKGAELAGKLLGVKVVYLGPEKFSIKWLVDALESVAAKKPDGIIITITDYKALDKPLRRVIAQGIPVIAVNVYDPRPKGERIPYMAYVGQNEYDAGYKLAEFTIQWFQKKFGRCPKLAVIGIHEVGHIGLELRAKGIQDAFRKYCPETPVPEKLDITTDITKAYEILRSYLKKHPEVEVIFTLGPLGAHPAMKLIRDLKLKGKVWVSTVDVDEKILNGIKEDIVIACVSQQPFAQGFLPVVFMYLYVKYGITPPEHVPTGPTIISKENLGLVLKQIETTGGA</sequence>
<dbReference type="Proteomes" id="UP000605805">
    <property type="component" value="Unassembled WGS sequence"/>
</dbReference>
<dbReference type="EMBL" id="DQTV01000030">
    <property type="protein sequence ID" value="HIP56701.1"/>
    <property type="molecule type" value="Genomic_DNA"/>
</dbReference>
<proteinExistence type="inferred from homology"/>
<reference evidence="4" key="1">
    <citation type="journal article" date="2020" name="ISME J.">
        <title>Gammaproteobacteria mediating utilization of methyl-, sulfur- and petroleum organic compounds in deep ocean hydrothermal plumes.</title>
        <authorList>
            <person name="Zhou Z."/>
            <person name="Liu Y."/>
            <person name="Pan J."/>
            <person name="Cron B.R."/>
            <person name="Toner B.M."/>
            <person name="Anantharaman K."/>
            <person name="Breier J.A."/>
            <person name="Dick G.J."/>
            <person name="Li M."/>
        </authorList>
    </citation>
    <scope>NUCLEOTIDE SEQUENCE</scope>
    <source>
        <strain evidence="4">SZUA-1435</strain>
    </source>
</reference>
<protein>
    <submittedName>
        <fullName evidence="4">Sugar ABC transporter substrate-binding protein</fullName>
    </submittedName>
</protein>
<dbReference type="Pfam" id="PF13407">
    <property type="entry name" value="Peripla_BP_4"/>
    <property type="match status" value="1"/>
</dbReference>
<dbReference type="PANTHER" id="PTHR30036">
    <property type="entry name" value="D-XYLOSE-BINDING PERIPLASMIC PROTEIN"/>
    <property type="match status" value="1"/>
</dbReference>
<dbReference type="PANTHER" id="PTHR30036:SF7">
    <property type="entry name" value="ABC TRANSPORTER PERIPLASMIC-BINDING PROTEIN YPHF"/>
    <property type="match status" value="1"/>
</dbReference>
<dbReference type="CDD" id="cd06312">
    <property type="entry name" value="PBP1_ABC_sugar_binding-like"/>
    <property type="match status" value="1"/>
</dbReference>
<dbReference type="InterPro" id="IPR050555">
    <property type="entry name" value="Bact_Solute-Bind_Prot2"/>
</dbReference>
<evidence type="ECO:0000313" key="5">
    <source>
        <dbReference type="Proteomes" id="UP000605805"/>
    </source>
</evidence>
<gene>
    <name evidence="4" type="ORF">EYH02_01310</name>
</gene>
<organism evidence="4 5">
    <name type="scientific">Ignisphaera aggregans</name>
    <dbReference type="NCBI Taxonomy" id="334771"/>
    <lineage>
        <taxon>Archaea</taxon>
        <taxon>Thermoproteota</taxon>
        <taxon>Thermoprotei</taxon>
        <taxon>Desulfurococcales</taxon>
        <taxon>Desulfurococcaceae</taxon>
        <taxon>Ignisphaera</taxon>
    </lineage>
</organism>